<dbReference type="KEGG" id="parq:DSM112329_00081"/>
<evidence type="ECO:0000256" key="4">
    <source>
        <dbReference type="ARBA" id="ARBA00022679"/>
    </source>
</evidence>
<dbReference type="InterPro" id="IPR029044">
    <property type="entry name" value="Nucleotide-diphossugar_trans"/>
</dbReference>
<sequence length="391" mass="41012">MDASIIVPLTGDPDRALRMLEALAGLPEEPQHEVVLVDDASPDLGPLLARVAGDVTVVRLPERVGSAGAVRAGLERASGRVHVVLAEGTLVHPAALTALIDALADDRIAAVTTGARHPTAARAVAWAAGTPRLHVPDAPDDGIVAALCCALAARGPVVAVPLAIAVDTASPVADHVPRARSAPGTAIEVSVVIPTLDAAADRVRACVRALQRHTDAPHELIVIDNGAPPQGFTDPVNAALRAARGDYLVVCNDDVLVDPGWWPPLRATLDSGGEDAPAVVFPRTVDSAMREDFAAWCFAFPRETLTGFAAAPGEFLHPELRVWFQDTDLLARLRAAARPPRLVPESTIRHGLSETVASPDPVLRAWIDAQIVRDRARFEQLHGAGVPGAAC</sequence>
<keyword evidence="3" id="KW-0328">Glycosyltransferase</keyword>
<name>A0AAU7ANT7_9ACTN</name>
<evidence type="ECO:0000256" key="3">
    <source>
        <dbReference type="ARBA" id="ARBA00022676"/>
    </source>
</evidence>
<protein>
    <recommendedName>
        <fullName evidence="5">Glycosyltransferase 2-like domain-containing protein</fullName>
    </recommendedName>
</protein>
<dbReference type="InterPro" id="IPR001173">
    <property type="entry name" value="Glyco_trans_2-like"/>
</dbReference>
<comment type="similarity">
    <text evidence="2">Belongs to the glycosyltransferase 2 family.</text>
</comment>
<evidence type="ECO:0000256" key="1">
    <source>
        <dbReference type="ARBA" id="ARBA00004776"/>
    </source>
</evidence>
<feature type="domain" description="Glycosyltransferase 2-like" evidence="5">
    <location>
        <begin position="231"/>
        <end position="283"/>
    </location>
</feature>
<dbReference type="SUPFAM" id="SSF53448">
    <property type="entry name" value="Nucleotide-diphospho-sugar transferases"/>
    <property type="match status" value="2"/>
</dbReference>
<dbReference type="EMBL" id="CP114014">
    <property type="protein sequence ID" value="XAY03269.1"/>
    <property type="molecule type" value="Genomic_DNA"/>
</dbReference>
<dbReference type="PANTHER" id="PTHR43179:SF12">
    <property type="entry name" value="GALACTOFURANOSYLTRANSFERASE GLFT2"/>
    <property type="match status" value="1"/>
</dbReference>
<dbReference type="AlphaFoldDB" id="A0AAU7ANT7"/>
<comment type="pathway">
    <text evidence="1">Cell wall biogenesis; cell wall polysaccharide biosynthesis.</text>
</comment>
<dbReference type="Pfam" id="PF00535">
    <property type="entry name" value="Glycos_transf_2"/>
    <property type="match status" value="2"/>
</dbReference>
<dbReference type="GO" id="GO:0016757">
    <property type="term" value="F:glycosyltransferase activity"/>
    <property type="evidence" value="ECO:0007669"/>
    <property type="project" value="UniProtKB-KW"/>
</dbReference>
<evidence type="ECO:0000259" key="5">
    <source>
        <dbReference type="Pfam" id="PF00535"/>
    </source>
</evidence>
<proteinExistence type="inferred from homology"/>
<gene>
    <name evidence="6" type="ORF">DSM112329_00081</name>
</gene>
<dbReference type="Gene3D" id="3.90.550.10">
    <property type="entry name" value="Spore Coat Polysaccharide Biosynthesis Protein SpsA, Chain A"/>
    <property type="match status" value="2"/>
</dbReference>
<reference evidence="6" key="1">
    <citation type="submission" date="2022-12" db="EMBL/GenBank/DDBJ databases">
        <title>Paraconexibacter alkalitolerans sp. nov. and Baekduia alba sp. nov., isolated from soil and emended description of the genera Paraconexibacter (Chun et al., 2020) and Baekduia (An et al., 2020).</title>
        <authorList>
            <person name="Vieira S."/>
            <person name="Huber K.J."/>
            <person name="Geppert A."/>
            <person name="Wolf J."/>
            <person name="Neumann-Schaal M."/>
            <person name="Muesken M."/>
            <person name="Overmann J."/>
        </authorList>
    </citation>
    <scope>NUCLEOTIDE SEQUENCE</scope>
    <source>
        <strain evidence="6">AEG42_29</strain>
    </source>
</reference>
<dbReference type="PANTHER" id="PTHR43179">
    <property type="entry name" value="RHAMNOSYLTRANSFERASE WBBL"/>
    <property type="match status" value="1"/>
</dbReference>
<evidence type="ECO:0000313" key="6">
    <source>
        <dbReference type="EMBL" id="XAY03269.1"/>
    </source>
</evidence>
<accession>A0AAU7ANT7</accession>
<organism evidence="6">
    <name type="scientific">Paraconexibacter sp. AEG42_29</name>
    <dbReference type="NCBI Taxonomy" id="2997339"/>
    <lineage>
        <taxon>Bacteria</taxon>
        <taxon>Bacillati</taxon>
        <taxon>Actinomycetota</taxon>
        <taxon>Thermoleophilia</taxon>
        <taxon>Solirubrobacterales</taxon>
        <taxon>Paraconexibacteraceae</taxon>
        <taxon>Paraconexibacter</taxon>
    </lineage>
</organism>
<evidence type="ECO:0000256" key="2">
    <source>
        <dbReference type="ARBA" id="ARBA00006739"/>
    </source>
</evidence>
<feature type="domain" description="Glycosyltransferase 2-like" evidence="5">
    <location>
        <begin position="4"/>
        <end position="115"/>
    </location>
</feature>
<dbReference type="RefSeq" id="WP_354699823.1">
    <property type="nucleotide sequence ID" value="NZ_CP114014.1"/>
</dbReference>
<keyword evidence="4" id="KW-0808">Transferase</keyword>